<dbReference type="AlphaFoldDB" id="A0A4D6KKV8"/>
<evidence type="ECO:0000313" key="7">
    <source>
        <dbReference type="Proteomes" id="UP000297053"/>
    </source>
</evidence>
<dbReference type="InterPro" id="IPR025110">
    <property type="entry name" value="AMP-bd_C"/>
</dbReference>
<dbReference type="SUPFAM" id="SSF56801">
    <property type="entry name" value="Acetyl-CoA synthetase-like"/>
    <property type="match status" value="1"/>
</dbReference>
<dbReference type="PANTHER" id="PTHR43201">
    <property type="entry name" value="ACYL-COA SYNTHETASE"/>
    <property type="match status" value="1"/>
</dbReference>
<dbReference type="Pfam" id="PF13193">
    <property type="entry name" value="AMP-binding_C"/>
    <property type="match status" value="1"/>
</dbReference>
<keyword evidence="2 6" id="KW-0436">Ligase</keyword>
<evidence type="ECO:0000259" key="4">
    <source>
        <dbReference type="Pfam" id="PF00501"/>
    </source>
</evidence>
<dbReference type="InterPro" id="IPR020845">
    <property type="entry name" value="AMP-binding_CS"/>
</dbReference>
<evidence type="ECO:0000313" key="6">
    <source>
        <dbReference type="EMBL" id="QCD66771.1"/>
    </source>
</evidence>
<gene>
    <name evidence="6" type="ORF">E5139_14385</name>
</gene>
<feature type="region of interest" description="Disordered" evidence="3">
    <location>
        <begin position="145"/>
        <end position="169"/>
    </location>
</feature>
<proteinExistence type="inferred from homology"/>
<dbReference type="InterPro" id="IPR000873">
    <property type="entry name" value="AMP-dep_synth/lig_dom"/>
</dbReference>
<dbReference type="GO" id="GO:0031956">
    <property type="term" value="F:medium-chain fatty acid-CoA ligase activity"/>
    <property type="evidence" value="ECO:0007669"/>
    <property type="project" value="TreeGrafter"/>
</dbReference>
<comment type="similarity">
    <text evidence="1">Belongs to the ATP-dependent AMP-binding enzyme family.</text>
</comment>
<evidence type="ECO:0000256" key="3">
    <source>
        <dbReference type="SAM" id="MobiDB-lite"/>
    </source>
</evidence>
<evidence type="ECO:0000259" key="5">
    <source>
        <dbReference type="Pfam" id="PF13193"/>
    </source>
</evidence>
<organism evidence="6 7">
    <name type="scientific">Halomicrobium mukohataei</name>
    <dbReference type="NCBI Taxonomy" id="57705"/>
    <lineage>
        <taxon>Archaea</taxon>
        <taxon>Methanobacteriati</taxon>
        <taxon>Methanobacteriota</taxon>
        <taxon>Stenosarchaea group</taxon>
        <taxon>Halobacteria</taxon>
        <taxon>Halobacteriales</taxon>
        <taxon>Haloarculaceae</taxon>
        <taxon>Halomicrobium</taxon>
    </lineage>
</organism>
<dbReference type="GeneID" id="42180151"/>
<dbReference type="PANTHER" id="PTHR43201:SF5">
    <property type="entry name" value="MEDIUM-CHAIN ACYL-COA LIGASE ACSF2, MITOCHONDRIAL"/>
    <property type="match status" value="1"/>
</dbReference>
<evidence type="ECO:0000256" key="2">
    <source>
        <dbReference type="ARBA" id="ARBA00022598"/>
    </source>
</evidence>
<feature type="domain" description="AMP-dependent synthetase/ligase" evidence="4">
    <location>
        <begin position="26"/>
        <end position="374"/>
    </location>
</feature>
<accession>A0A4D6KKV8</accession>
<protein>
    <submittedName>
        <fullName evidence="6">Acyl--CoA ligase</fullName>
    </submittedName>
</protein>
<name>A0A4D6KKV8_9EURY</name>
<reference evidence="6 7" key="2">
    <citation type="submission" date="2019-04" db="EMBL/GenBank/DDBJ databases">
        <authorList>
            <person name="Yang S."/>
            <person name="Wei W."/>
        </authorList>
    </citation>
    <scope>NUCLEOTIDE SEQUENCE [LARGE SCALE GENOMIC DNA]</scope>
    <source>
        <strain evidence="7">ZP60</strain>
    </source>
</reference>
<feature type="domain" description="AMP-binding enzyme C-terminal" evidence="5">
    <location>
        <begin position="428"/>
        <end position="496"/>
    </location>
</feature>
<dbReference type="InterPro" id="IPR045851">
    <property type="entry name" value="AMP-bd_C_sf"/>
</dbReference>
<dbReference type="Pfam" id="PF00501">
    <property type="entry name" value="AMP-binding"/>
    <property type="match status" value="1"/>
</dbReference>
<dbReference type="InterPro" id="IPR042099">
    <property type="entry name" value="ANL_N_sf"/>
</dbReference>
<dbReference type="KEGG" id="halz:E5139_14385"/>
<dbReference type="Proteomes" id="UP000297053">
    <property type="component" value="Chromosome"/>
</dbReference>
<dbReference type="OMA" id="KGKWFKT"/>
<dbReference type="GO" id="GO:0006631">
    <property type="term" value="P:fatty acid metabolic process"/>
    <property type="evidence" value="ECO:0007669"/>
    <property type="project" value="TreeGrafter"/>
</dbReference>
<dbReference type="PROSITE" id="PS00455">
    <property type="entry name" value="AMP_BINDING"/>
    <property type="match status" value="1"/>
</dbReference>
<evidence type="ECO:0000256" key="1">
    <source>
        <dbReference type="ARBA" id="ARBA00006432"/>
    </source>
</evidence>
<dbReference type="Gene3D" id="3.30.300.30">
    <property type="match status" value="1"/>
</dbReference>
<reference evidence="6 7" key="1">
    <citation type="submission" date="2019-04" db="EMBL/GenBank/DDBJ databases">
        <title>Complete genome sequence of Arthrobacter sp. ZXY-2 associated with effective atrazine degradation and salt adaptation.</title>
        <authorList>
            <person name="Zhao X."/>
        </authorList>
    </citation>
    <scope>NUCLEOTIDE SEQUENCE [LARGE SCALE GENOMIC DNA]</scope>
    <source>
        <strain evidence="7">ZP60</strain>
    </source>
</reference>
<dbReference type="RefSeq" id="WP_015763203.1">
    <property type="nucleotide sequence ID" value="NZ_CP039375.1"/>
</dbReference>
<dbReference type="EMBL" id="CP039375">
    <property type="protein sequence ID" value="QCD66771.1"/>
    <property type="molecule type" value="Genomic_DNA"/>
</dbReference>
<dbReference type="Gene3D" id="3.40.50.12780">
    <property type="entry name" value="N-terminal domain of ligase-like"/>
    <property type="match status" value="1"/>
</dbReference>
<sequence length="513" mass="53974">MVTLPEPEEWPVENPLPERSNDLLCERASATPDATALIDTDGGDTWTYAEFDSRVEAWRGGLATLVDEPAPRIGLVLPTGPAFATALFAIARRNGVAVPLNVREATETVARQATTAGVDAVLCSPATESTARAVAPPEATVCSIGEPSAGDVRRLEPTEPAGSPAEADAGTDRLVLFTSGTTGTPKGVRLTRGNLIASAVGSAHRLGVSASDRWLVCLPMYHMGGLAPLVRSTLYGTTTVLQRSFDPAETARVLGAASITGVSLVPTMLTRLLDEGWRPADGLRFVLLGGAPARPALIERCRDAEVPVYPTYGTTETASQITTATPSEAFDQPETVGRPLDGTTVTVLNDGDACRPGEVGELVVSGPTVTPGYLDESQTADAFDERGFRTGDLGYRDDDGRCFVVGRVDDMIVTGGENVRPARVARTIERLPAVETAAVVGVPDEEWGQRVAAAVVPVTDELTAPAVIEAVADDLADFAVPKTVTLVDALPRTQSGTVDRQQLRDLLGRSEND</sequence>